<feature type="region of interest" description="Disordered" evidence="2">
    <location>
        <begin position="198"/>
        <end position="283"/>
    </location>
</feature>
<dbReference type="FunFam" id="2.20.110.10:FF:000002">
    <property type="entry name" value="Phosphatidylinositol 4-phosphate 5-kinase 8"/>
    <property type="match status" value="1"/>
</dbReference>
<dbReference type="Gene3D" id="2.20.110.10">
    <property type="entry name" value="Histone H3 K4-specific methyltransferase SET7/9 N-terminal domain"/>
    <property type="match status" value="2"/>
</dbReference>
<comment type="caution">
    <text evidence="3">The sequence shown here is derived from an EMBL/GenBank/DDBJ whole genome shotgun (WGS) entry which is preliminary data.</text>
</comment>
<evidence type="ECO:0000313" key="4">
    <source>
        <dbReference type="Proteomes" id="UP000324800"/>
    </source>
</evidence>
<proteinExistence type="predicted"/>
<organism evidence="3 4">
    <name type="scientific">Streblomastix strix</name>
    <dbReference type="NCBI Taxonomy" id="222440"/>
    <lineage>
        <taxon>Eukaryota</taxon>
        <taxon>Metamonada</taxon>
        <taxon>Preaxostyla</taxon>
        <taxon>Oxymonadida</taxon>
        <taxon>Streblomastigidae</taxon>
        <taxon>Streblomastix</taxon>
    </lineage>
</organism>
<dbReference type="PANTHER" id="PTHR43215">
    <property type="entry name" value="RADIAL SPOKE HEAD 1 HOMOLOG"/>
    <property type="match status" value="1"/>
</dbReference>
<dbReference type="PANTHER" id="PTHR43215:SF14">
    <property type="entry name" value="RADIAL SPOKE HEAD 1 HOMOLOG"/>
    <property type="match status" value="1"/>
</dbReference>
<name>A0A5J4WSC4_9EUKA</name>
<sequence length="283" mass="32239">MSEEEEQEALNPEKLLGVYEGGRNQITGEREGQGENHFPNGDIFKGEYKKGVRNGKGEYAWKDPIAKYIGIYENHKKEGYGVMTYPDGSQYDGNFHDGKRHGDGTYTYPNGDTYVGEWANGKKHGKGTFFIKKENSKYIGVWRAGQIIRGVWQIKDGSYYVGKFEKQRPNIEGRFVMVNGNSVTGAFKEETKTIEVPIEKEKKETEEGQEEEEEQAEPQMRKVEKITLRQFIPTGFSQSTPETIQKDNFIEIIPGELDLPKEEEKKKGEGEEEEGAEEAAEQE</sequence>
<gene>
    <name evidence="3" type="ORF">EZS28_007033</name>
</gene>
<feature type="region of interest" description="Disordered" evidence="2">
    <location>
        <begin position="1"/>
        <end position="45"/>
    </location>
</feature>
<feature type="compositionally biased region" description="Basic and acidic residues" evidence="2">
    <location>
        <begin position="258"/>
        <end position="269"/>
    </location>
</feature>
<feature type="compositionally biased region" description="Acidic residues" evidence="2">
    <location>
        <begin position="270"/>
        <end position="283"/>
    </location>
</feature>
<accession>A0A5J4WSC4</accession>
<evidence type="ECO:0000256" key="2">
    <source>
        <dbReference type="SAM" id="MobiDB-lite"/>
    </source>
</evidence>
<feature type="compositionally biased region" description="Acidic residues" evidence="2">
    <location>
        <begin position="207"/>
        <end position="216"/>
    </location>
</feature>
<protein>
    <submittedName>
        <fullName evidence="3">Putative radial spoke head 1</fullName>
    </submittedName>
</protein>
<dbReference type="InterPro" id="IPR003409">
    <property type="entry name" value="MORN"/>
</dbReference>
<reference evidence="3 4" key="1">
    <citation type="submission" date="2019-03" db="EMBL/GenBank/DDBJ databases">
        <title>Single cell metagenomics reveals metabolic interactions within the superorganism composed of flagellate Streblomastix strix and complex community of Bacteroidetes bacteria on its surface.</title>
        <authorList>
            <person name="Treitli S.C."/>
            <person name="Kolisko M."/>
            <person name="Husnik F."/>
            <person name="Keeling P."/>
            <person name="Hampl V."/>
        </authorList>
    </citation>
    <scope>NUCLEOTIDE SEQUENCE [LARGE SCALE GENOMIC DNA]</scope>
    <source>
        <strain evidence="3">ST1C</strain>
    </source>
</reference>
<dbReference type="AlphaFoldDB" id="A0A5J4WSC4"/>
<keyword evidence="1" id="KW-0677">Repeat</keyword>
<evidence type="ECO:0000256" key="1">
    <source>
        <dbReference type="ARBA" id="ARBA00022737"/>
    </source>
</evidence>
<dbReference type="SMART" id="SM00698">
    <property type="entry name" value="MORN"/>
    <property type="match status" value="4"/>
</dbReference>
<dbReference type="EMBL" id="SNRW01001179">
    <property type="protein sequence ID" value="KAA6397442.1"/>
    <property type="molecule type" value="Genomic_DNA"/>
</dbReference>
<dbReference type="Proteomes" id="UP000324800">
    <property type="component" value="Unassembled WGS sequence"/>
</dbReference>
<evidence type="ECO:0000313" key="3">
    <source>
        <dbReference type="EMBL" id="KAA6397442.1"/>
    </source>
</evidence>
<dbReference type="Pfam" id="PF02493">
    <property type="entry name" value="MORN"/>
    <property type="match status" value="5"/>
</dbReference>
<dbReference type="SUPFAM" id="SSF82185">
    <property type="entry name" value="Histone H3 K4-specific methyltransferase SET7/9 N-terminal domain"/>
    <property type="match status" value="2"/>
</dbReference>
<dbReference type="OrthoDB" id="423343at2759"/>